<evidence type="ECO:0000256" key="7">
    <source>
        <dbReference type="ARBA" id="ARBA00038093"/>
    </source>
</evidence>
<keyword evidence="3 8" id="KW-0540">Nuclease</keyword>
<dbReference type="AlphaFoldDB" id="A0A0G1TZ56"/>
<evidence type="ECO:0000256" key="5">
    <source>
        <dbReference type="ARBA" id="ARBA00022801"/>
    </source>
</evidence>
<dbReference type="GO" id="GO:0000287">
    <property type="term" value="F:magnesium ion binding"/>
    <property type="evidence" value="ECO:0007669"/>
    <property type="project" value="UniProtKB-UniRule"/>
</dbReference>
<organism evidence="10 11">
    <name type="scientific">Candidatus Gottesmanbacteria bacterium GW2011_GWA2_47_9</name>
    <dbReference type="NCBI Taxonomy" id="1618445"/>
    <lineage>
        <taxon>Bacteria</taxon>
        <taxon>Candidatus Gottesmaniibacteriota</taxon>
    </lineage>
</organism>
<feature type="binding site" evidence="8">
    <location>
        <position position="6"/>
    </location>
    <ligand>
        <name>Mg(2+)</name>
        <dbReference type="ChEBI" id="CHEBI:18420"/>
    </ligand>
</feature>
<feature type="binding site" evidence="8">
    <location>
        <position position="89"/>
    </location>
    <ligand>
        <name>Mg(2+)</name>
        <dbReference type="ChEBI" id="CHEBI:18420"/>
    </ligand>
</feature>
<evidence type="ECO:0000256" key="1">
    <source>
        <dbReference type="ARBA" id="ARBA00001946"/>
    </source>
</evidence>
<keyword evidence="8" id="KW-0800">Toxin</keyword>
<keyword evidence="6 8" id="KW-0460">Magnesium</keyword>
<reference evidence="10 11" key="1">
    <citation type="journal article" date="2015" name="Nature">
        <title>rRNA introns, odd ribosomes, and small enigmatic genomes across a large radiation of phyla.</title>
        <authorList>
            <person name="Brown C.T."/>
            <person name="Hug L.A."/>
            <person name="Thomas B.C."/>
            <person name="Sharon I."/>
            <person name="Castelle C.J."/>
            <person name="Singh A."/>
            <person name="Wilkins M.J."/>
            <person name="Williams K.H."/>
            <person name="Banfield J.F."/>
        </authorList>
    </citation>
    <scope>NUCLEOTIDE SEQUENCE [LARGE SCALE GENOMIC DNA]</scope>
</reference>
<evidence type="ECO:0000256" key="3">
    <source>
        <dbReference type="ARBA" id="ARBA00022722"/>
    </source>
</evidence>
<dbReference type="EMBL" id="LCOY01000039">
    <property type="protein sequence ID" value="KKU87091.1"/>
    <property type="molecule type" value="Genomic_DNA"/>
</dbReference>
<name>A0A0G1TZ56_9BACT</name>
<dbReference type="PANTHER" id="PTHR33653">
    <property type="entry name" value="RIBONUCLEASE VAPC2"/>
    <property type="match status" value="1"/>
</dbReference>
<dbReference type="SUPFAM" id="SSF88723">
    <property type="entry name" value="PIN domain-like"/>
    <property type="match status" value="1"/>
</dbReference>
<evidence type="ECO:0000313" key="11">
    <source>
        <dbReference type="Proteomes" id="UP000034739"/>
    </source>
</evidence>
<dbReference type="GO" id="GO:0004540">
    <property type="term" value="F:RNA nuclease activity"/>
    <property type="evidence" value="ECO:0007669"/>
    <property type="project" value="InterPro"/>
</dbReference>
<evidence type="ECO:0000256" key="6">
    <source>
        <dbReference type="ARBA" id="ARBA00022842"/>
    </source>
</evidence>
<comment type="caution">
    <text evidence="10">The sequence shown here is derived from an EMBL/GenBank/DDBJ whole genome shotgun (WGS) entry which is preliminary data.</text>
</comment>
<dbReference type="EC" id="3.1.-.-" evidence="8"/>
<accession>A0A0G1TZ56</accession>
<dbReference type="Gene3D" id="3.40.50.1010">
    <property type="entry name" value="5'-nuclease"/>
    <property type="match status" value="1"/>
</dbReference>
<sequence length="131" mass="14540">MHNLYDTSVIIEHIRGNNAVSTYLSQQELYCSVITGAELIQGVQNKHDQRVVEKILARMTMLPLTPAIGECMVDFIKAFHLSQGLAIPDALIAATAIEHDLVLVTHNTKHFSFIPKLSVRSWKEAVGEMVG</sequence>
<dbReference type="InterPro" id="IPR050556">
    <property type="entry name" value="Type_II_TA_system_RNase"/>
</dbReference>
<dbReference type="GO" id="GO:0090729">
    <property type="term" value="F:toxin activity"/>
    <property type="evidence" value="ECO:0007669"/>
    <property type="project" value="UniProtKB-KW"/>
</dbReference>
<gene>
    <name evidence="8" type="primary">vapC</name>
    <name evidence="10" type="ORF">UY16_C0039G0006</name>
</gene>
<keyword evidence="5 8" id="KW-0378">Hydrolase</keyword>
<evidence type="ECO:0000256" key="2">
    <source>
        <dbReference type="ARBA" id="ARBA00022649"/>
    </source>
</evidence>
<keyword evidence="4 8" id="KW-0479">Metal-binding</keyword>
<dbReference type="CDD" id="cd18741">
    <property type="entry name" value="PIN_VapC4-5_FitB-like"/>
    <property type="match status" value="1"/>
</dbReference>
<dbReference type="PANTHER" id="PTHR33653:SF1">
    <property type="entry name" value="RIBONUCLEASE VAPC2"/>
    <property type="match status" value="1"/>
</dbReference>
<dbReference type="InterPro" id="IPR029060">
    <property type="entry name" value="PIN-like_dom_sf"/>
</dbReference>
<evidence type="ECO:0000259" key="9">
    <source>
        <dbReference type="Pfam" id="PF01850"/>
    </source>
</evidence>
<dbReference type="HAMAP" id="MF_00265">
    <property type="entry name" value="VapC_Nob1"/>
    <property type="match status" value="1"/>
</dbReference>
<evidence type="ECO:0000256" key="4">
    <source>
        <dbReference type="ARBA" id="ARBA00022723"/>
    </source>
</evidence>
<protein>
    <recommendedName>
        <fullName evidence="8">Ribonuclease VapC</fullName>
        <shortName evidence="8">RNase VapC</shortName>
        <ecNumber evidence="8">3.1.-.-</ecNumber>
    </recommendedName>
    <alternativeName>
        <fullName evidence="8">Toxin VapC</fullName>
    </alternativeName>
</protein>
<dbReference type="InterPro" id="IPR002716">
    <property type="entry name" value="PIN_dom"/>
</dbReference>
<comment type="cofactor">
    <cofactor evidence="1 8">
        <name>Mg(2+)</name>
        <dbReference type="ChEBI" id="CHEBI:18420"/>
    </cofactor>
</comment>
<comment type="function">
    <text evidence="8">Toxic component of a toxin-antitoxin (TA) system. An RNase.</text>
</comment>
<proteinExistence type="inferred from homology"/>
<evidence type="ECO:0000313" key="10">
    <source>
        <dbReference type="EMBL" id="KKU87091.1"/>
    </source>
</evidence>
<comment type="similarity">
    <text evidence="7 8">Belongs to the PINc/VapC protein family.</text>
</comment>
<dbReference type="Proteomes" id="UP000034739">
    <property type="component" value="Unassembled WGS sequence"/>
</dbReference>
<keyword evidence="2 8" id="KW-1277">Toxin-antitoxin system</keyword>
<evidence type="ECO:0000256" key="8">
    <source>
        <dbReference type="HAMAP-Rule" id="MF_00265"/>
    </source>
</evidence>
<dbReference type="InterPro" id="IPR022907">
    <property type="entry name" value="VapC_family"/>
</dbReference>
<feature type="domain" description="PIN" evidence="9">
    <location>
        <begin position="6"/>
        <end position="111"/>
    </location>
</feature>
<dbReference type="Pfam" id="PF01850">
    <property type="entry name" value="PIN"/>
    <property type="match status" value="1"/>
</dbReference>
<dbReference type="GO" id="GO:0016787">
    <property type="term" value="F:hydrolase activity"/>
    <property type="evidence" value="ECO:0007669"/>
    <property type="project" value="UniProtKB-KW"/>
</dbReference>